<evidence type="ECO:0000313" key="2">
    <source>
        <dbReference type="Proteomes" id="UP000241394"/>
    </source>
</evidence>
<dbReference type="InParanoid" id="A0A2R6QPC5"/>
<reference evidence="2" key="2">
    <citation type="journal article" date="2018" name="BMC Genomics">
        <title>A manually annotated Actinidia chinensis var. chinensis (kiwifruit) genome highlights the challenges associated with draft genomes and gene prediction in plants.</title>
        <authorList>
            <person name="Pilkington S.M."/>
            <person name="Crowhurst R."/>
            <person name="Hilario E."/>
            <person name="Nardozza S."/>
            <person name="Fraser L."/>
            <person name="Peng Y."/>
            <person name="Gunaseelan K."/>
            <person name="Simpson R."/>
            <person name="Tahir J."/>
            <person name="Deroles S.C."/>
            <person name="Templeton K."/>
            <person name="Luo Z."/>
            <person name="Davy M."/>
            <person name="Cheng C."/>
            <person name="McNeilage M."/>
            <person name="Scaglione D."/>
            <person name="Liu Y."/>
            <person name="Zhang Q."/>
            <person name="Datson P."/>
            <person name="De Silva N."/>
            <person name="Gardiner S.E."/>
            <person name="Bassett H."/>
            <person name="Chagne D."/>
            <person name="McCallum J."/>
            <person name="Dzierzon H."/>
            <person name="Deng C."/>
            <person name="Wang Y.Y."/>
            <person name="Barron L."/>
            <person name="Manako K."/>
            <person name="Bowen J."/>
            <person name="Foster T.M."/>
            <person name="Erridge Z.A."/>
            <person name="Tiffin H."/>
            <person name="Waite C.N."/>
            <person name="Davies K.M."/>
            <person name="Grierson E.P."/>
            <person name="Laing W.A."/>
            <person name="Kirk R."/>
            <person name="Chen X."/>
            <person name="Wood M."/>
            <person name="Montefiori M."/>
            <person name="Brummell D.A."/>
            <person name="Schwinn K.E."/>
            <person name="Catanach A."/>
            <person name="Fullerton C."/>
            <person name="Li D."/>
            <person name="Meiyalaghan S."/>
            <person name="Nieuwenhuizen N."/>
            <person name="Read N."/>
            <person name="Prakash R."/>
            <person name="Hunter D."/>
            <person name="Zhang H."/>
            <person name="McKenzie M."/>
            <person name="Knabel M."/>
            <person name="Harris A."/>
            <person name="Allan A.C."/>
            <person name="Gleave A."/>
            <person name="Chen A."/>
            <person name="Janssen B.J."/>
            <person name="Plunkett B."/>
            <person name="Ampomah-Dwamena C."/>
            <person name="Voogd C."/>
            <person name="Leif D."/>
            <person name="Lafferty D."/>
            <person name="Souleyre E.J.F."/>
            <person name="Varkonyi-Gasic E."/>
            <person name="Gambi F."/>
            <person name="Hanley J."/>
            <person name="Yao J.L."/>
            <person name="Cheung J."/>
            <person name="David K.M."/>
            <person name="Warren B."/>
            <person name="Marsh K."/>
            <person name="Snowden K.C."/>
            <person name="Lin-Wang K."/>
            <person name="Brian L."/>
            <person name="Martinez-Sanchez M."/>
            <person name="Wang M."/>
            <person name="Ileperuma N."/>
            <person name="Macnee N."/>
            <person name="Campin R."/>
            <person name="McAtee P."/>
            <person name="Drummond R.S.M."/>
            <person name="Espley R.V."/>
            <person name="Ireland H.S."/>
            <person name="Wu R."/>
            <person name="Atkinson R.G."/>
            <person name="Karunairetnam S."/>
            <person name="Bulley S."/>
            <person name="Chunkath S."/>
            <person name="Hanley Z."/>
            <person name="Storey R."/>
            <person name="Thrimawithana A.H."/>
            <person name="Thomson S."/>
            <person name="David C."/>
            <person name="Testolin R."/>
            <person name="Huang H."/>
            <person name="Hellens R.P."/>
            <person name="Schaffer R.J."/>
        </authorList>
    </citation>
    <scope>NUCLEOTIDE SEQUENCE [LARGE SCALE GENOMIC DNA]</scope>
    <source>
        <strain evidence="2">cv. Red5</strain>
    </source>
</reference>
<gene>
    <name evidence="1" type="ORF">CEY00_Acc16043</name>
</gene>
<proteinExistence type="predicted"/>
<dbReference type="PANTHER" id="PTHR34131">
    <property type="entry name" value="(RAP ANNOTATION RELEASE2) GALACTOSE-BINDING LIKE DOMAIN CONTAINING PROTEIN"/>
    <property type="match status" value="1"/>
</dbReference>
<dbReference type="Pfam" id="PF09366">
    <property type="entry name" value="DUF1997"/>
    <property type="match status" value="1"/>
</dbReference>
<accession>A0A2R6QPC5</accession>
<dbReference type="AlphaFoldDB" id="A0A2R6QPC5"/>
<dbReference type="OrthoDB" id="1933789at2759"/>
<name>A0A2R6QPC5_ACTCC</name>
<protein>
    <submittedName>
        <fullName evidence="1">Maltose-6'-phosphate glucosidase</fullName>
    </submittedName>
</protein>
<comment type="caution">
    <text evidence="1">The sequence shown here is derived from an EMBL/GenBank/DDBJ whole genome shotgun (WGS) entry which is preliminary data.</text>
</comment>
<dbReference type="EMBL" id="NKQK01000014">
    <property type="protein sequence ID" value="PSS11767.1"/>
    <property type="molecule type" value="Genomic_DNA"/>
</dbReference>
<sequence length="167" mass="19186">MTSYRSPFLATRPVCLRVLGHSFGFQETEKLKQICDSNLFAVLYLQTLLLRNRGDFLSVQWVRIGLLYRVAQIVLGTGYGLGLLELDLFSWWTSILWFEGSEVVERQNYHFSASMRYRITWDTSNSEPFLDVDIKLNLTLEVFTQPFTMLPISAVEGPVNLCCCVEA</sequence>
<dbReference type="InterPro" id="IPR018971">
    <property type="entry name" value="DUF1997"/>
</dbReference>
<dbReference type="Gramene" id="PSS11767">
    <property type="protein sequence ID" value="PSS11767"/>
    <property type="gene ID" value="CEY00_Acc16043"/>
</dbReference>
<reference evidence="1 2" key="1">
    <citation type="submission" date="2017-07" db="EMBL/GenBank/DDBJ databases">
        <title>An improved, manually edited Actinidia chinensis var. chinensis (kiwifruit) genome highlights the challenges associated with draft genomes and gene prediction in plants.</title>
        <authorList>
            <person name="Pilkington S."/>
            <person name="Crowhurst R."/>
            <person name="Hilario E."/>
            <person name="Nardozza S."/>
            <person name="Fraser L."/>
            <person name="Peng Y."/>
            <person name="Gunaseelan K."/>
            <person name="Simpson R."/>
            <person name="Tahir J."/>
            <person name="Deroles S."/>
            <person name="Templeton K."/>
            <person name="Luo Z."/>
            <person name="Davy M."/>
            <person name="Cheng C."/>
            <person name="Mcneilage M."/>
            <person name="Scaglione D."/>
            <person name="Liu Y."/>
            <person name="Zhang Q."/>
            <person name="Datson P."/>
            <person name="De Silva N."/>
            <person name="Gardiner S."/>
            <person name="Bassett H."/>
            <person name="Chagne D."/>
            <person name="Mccallum J."/>
            <person name="Dzierzon H."/>
            <person name="Deng C."/>
            <person name="Wang Y.-Y."/>
            <person name="Barron N."/>
            <person name="Manako K."/>
            <person name="Bowen J."/>
            <person name="Foster T."/>
            <person name="Erridge Z."/>
            <person name="Tiffin H."/>
            <person name="Waite C."/>
            <person name="Davies K."/>
            <person name="Grierson E."/>
            <person name="Laing W."/>
            <person name="Kirk R."/>
            <person name="Chen X."/>
            <person name="Wood M."/>
            <person name="Montefiori M."/>
            <person name="Brummell D."/>
            <person name="Schwinn K."/>
            <person name="Catanach A."/>
            <person name="Fullerton C."/>
            <person name="Li D."/>
            <person name="Meiyalaghan S."/>
            <person name="Nieuwenhuizen N."/>
            <person name="Read N."/>
            <person name="Prakash R."/>
            <person name="Hunter D."/>
            <person name="Zhang H."/>
            <person name="Mckenzie M."/>
            <person name="Knabel M."/>
            <person name="Harris A."/>
            <person name="Allan A."/>
            <person name="Chen A."/>
            <person name="Janssen B."/>
            <person name="Plunkett B."/>
            <person name="Dwamena C."/>
            <person name="Voogd C."/>
            <person name="Leif D."/>
            <person name="Lafferty D."/>
            <person name="Souleyre E."/>
            <person name="Varkonyi-Gasic E."/>
            <person name="Gambi F."/>
            <person name="Hanley J."/>
            <person name="Yao J.-L."/>
            <person name="Cheung J."/>
            <person name="David K."/>
            <person name="Warren B."/>
            <person name="Marsh K."/>
            <person name="Snowden K."/>
            <person name="Lin-Wang K."/>
            <person name="Brian L."/>
            <person name="Martinez-Sanchez M."/>
            <person name="Wang M."/>
            <person name="Ileperuma N."/>
            <person name="Macnee N."/>
            <person name="Campin R."/>
            <person name="Mcatee P."/>
            <person name="Drummond R."/>
            <person name="Espley R."/>
            <person name="Ireland H."/>
            <person name="Wu R."/>
            <person name="Atkinson R."/>
            <person name="Karunairetnam S."/>
            <person name="Bulley S."/>
            <person name="Chunkath S."/>
            <person name="Hanley Z."/>
            <person name="Storey R."/>
            <person name="Thrimawithana A."/>
            <person name="Thomson S."/>
            <person name="David C."/>
            <person name="Testolin R."/>
        </authorList>
    </citation>
    <scope>NUCLEOTIDE SEQUENCE [LARGE SCALE GENOMIC DNA]</scope>
    <source>
        <strain evidence="2">cv. Red5</strain>
        <tissue evidence="1">Young leaf</tissue>
    </source>
</reference>
<evidence type="ECO:0000313" key="1">
    <source>
        <dbReference type="EMBL" id="PSS11767.1"/>
    </source>
</evidence>
<organism evidence="1 2">
    <name type="scientific">Actinidia chinensis var. chinensis</name>
    <name type="common">Chinese soft-hair kiwi</name>
    <dbReference type="NCBI Taxonomy" id="1590841"/>
    <lineage>
        <taxon>Eukaryota</taxon>
        <taxon>Viridiplantae</taxon>
        <taxon>Streptophyta</taxon>
        <taxon>Embryophyta</taxon>
        <taxon>Tracheophyta</taxon>
        <taxon>Spermatophyta</taxon>
        <taxon>Magnoliopsida</taxon>
        <taxon>eudicotyledons</taxon>
        <taxon>Gunneridae</taxon>
        <taxon>Pentapetalae</taxon>
        <taxon>asterids</taxon>
        <taxon>Ericales</taxon>
        <taxon>Actinidiaceae</taxon>
        <taxon>Actinidia</taxon>
    </lineage>
</organism>
<dbReference type="STRING" id="1590841.A0A2R6QPC5"/>
<dbReference type="PANTHER" id="PTHR34131:SF2">
    <property type="entry name" value="FAMILY PROTEIN, PUTATIVE (DUF1997)-RELATED"/>
    <property type="match status" value="1"/>
</dbReference>
<keyword evidence="2" id="KW-1185">Reference proteome</keyword>
<dbReference type="Proteomes" id="UP000241394">
    <property type="component" value="Chromosome LG14"/>
</dbReference>